<dbReference type="SUPFAM" id="SSF52402">
    <property type="entry name" value="Adenine nucleotide alpha hydrolases-like"/>
    <property type="match status" value="1"/>
</dbReference>
<dbReference type="CDD" id="cd01990">
    <property type="entry name" value="LarE-like"/>
    <property type="match status" value="1"/>
</dbReference>
<keyword evidence="2" id="KW-0456">Lyase</keyword>
<gene>
    <name evidence="2" type="primary">larE</name>
    <name evidence="2" type="ORF">MsAc7_13480</name>
</gene>
<dbReference type="Pfam" id="PF00733">
    <property type="entry name" value="Asn_synthase"/>
    <property type="match status" value="1"/>
</dbReference>
<dbReference type="InterPro" id="IPR052188">
    <property type="entry name" value="Ni-pincer_cofactor_biosynth"/>
</dbReference>
<dbReference type="InterPro" id="IPR005232">
    <property type="entry name" value="LarE"/>
</dbReference>
<reference evidence="2 3" key="1">
    <citation type="submission" date="2023-07" db="EMBL/GenBank/DDBJ databases">
        <title>Closed genoem sequence of Methanosarcinaceae archaeon Ac7.</title>
        <authorList>
            <person name="Poehlein A."/>
            <person name="Protasov E."/>
            <person name="Platt K."/>
            <person name="Reeh H."/>
            <person name="Daniel R."/>
            <person name="Brune A."/>
        </authorList>
    </citation>
    <scope>NUCLEOTIDE SEQUENCE [LARGE SCALE GENOMIC DNA]</scope>
    <source>
        <strain evidence="2 3">Ac7</strain>
    </source>
</reference>
<dbReference type="InterPro" id="IPR001962">
    <property type="entry name" value="Asn_synthase"/>
</dbReference>
<organism evidence="2 3">
    <name type="scientific">Methanolapillus millepedarum</name>
    <dbReference type="NCBI Taxonomy" id="3028296"/>
    <lineage>
        <taxon>Archaea</taxon>
        <taxon>Methanobacteriati</taxon>
        <taxon>Methanobacteriota</taxon>
        <taxon>Stenosarchaea group</taxon>
        <taxon>Methanomicrobia</taxon>
        <taxon>Methanosarcinales</taxon>
        <taxon>Methanosarcinaceae</taxon>
        <taxon>Methanolapillus</taxon>
    </lineage>
</organism>
<dbReference type="Proteomes" id="UP001303587">
    <property type="component" value="Chromosome"/>
</dbReference>
<sequence length="292" mass="32755">MAISESFRTERKEQELKDFFSRQKSVLVAFSGGVDSSLLAAVAAGTPDLKVLAVTVSSPLVPDRELETSKKIAADIGIPHMVLEKRMLDLKGIRKNELNRCFVCKKEIMESLIQIAKEKNYETVVDGTNYSDIVGTVFRPGYNAILEINSQSDLKILTPFVEFQITKDDIRKMSKKKSFLPSNKPTMSCLATRFSYGMVLTPDLLKTIDIAEEMMVKAGFSQIRIRCHIDSGQRKIARIELDKNEMDKLFGKTLSDGSKELKIQPAIDYLKKSGFSYVTLDLEGFRSGSMDL</sequence>
<dbReference type="GO" id="GO:0004066">
    <property type="term" value="F:asparagine synthase (glutamine-hydrolyzing) activity"/>
    <property type="evidence" value="ECO:0007669"/>
    <property type="project" value="InterPro"/>
</dbReference>
<dbReference type="RefSeq" id="WP_338102135.1">
    <property type="nucleotide sequence ID" value="NZ_CP131060.1"/>
</dbReference>
<dbReference type="Gene3D" id="3.40.50.620">
    <property type="entry name" value="HUPs"/>
    <property type="match status" value="1"/>
</dbReference>
<feature type="domain" description="Asparagine synthetase" evidence="1">
    <location>
        <begin position="25"/>
        <end position="83"/>
    </location>
</feature>
<dbReference type="GeneID" id="89230449"/>
<evidence type="ECO:0000313" key="3">
    <source>
        <dbReference type="Proteomes" id="UP001303587"/>
    </source>
</evidence>
<evidence type="ECO:0000259" key="1">
    <source>
        <dbReference type="Pfam" id="PF00733"/>
    </source>
</evidence>
<dbReference type="AlphaFoldDB" id="A0AA96VCP5"/>
<evidence type="ECO:0000313" key="2">
    <source>
        <dbReference type="EMBL" id="WNY25786.1"/>
    </source>
</evidence>
<accession>A0AA96VCP5</accession>
<dbReference type="GO" id="GO:0016829">
    <property type="term" value="F:lyase activity"/>
    <property type="evidence" value="ECO:0007669"/>
    <property type="project" value="UniProtKB-KW"/>
</dbReference>
<name>A0AA96VCP5_9EURY</name>
<dbReference type="EMBL" id="CP131060">
    <property type="protein sequence ID" value="WNY25786.1"/>
    <property type="molecule type" value="Genomic_DNA"/>
</dbReference>
<proteinExistence type="predicted"/>
<dbReference type="NCBIfam" id="TIGR00268">
    <property type="entry name" value="ATP-dependent sacrificial sulfur transferase LarE"/>
    <property type="match status" value="1"/>
</dbReference>
<dbReference type="GO" id="GO:0016783">
    <property type="term" value="F:sulfurtransferase activity"/>
    <property type="evidence" value="ECO:0007669"/>
    <property type="project" value="InterPro"/>
</dbReference>
<dbReference type="PANTHER" id="PTHR43169">
    <property type="entry name" value="EXSB FAMILY PROTEIN"/>
    <property type="match status" value="1"/>
</dbReference>
<dbReference type="GO" id="GO:0006529">
    <property type="term" value="P:asparagine biosynthetic process"/>
    <property type="evidence" value="ECO:0007669"/>
    <property type="project" value="InterPro"/>
</dbReference>
<protein>
    <submittedName>
        <fullName evidence="2">Pyridinium-3,5-bisthiocarboxylic acid mononucleotide synthase</fullName>
        <ecNumber evidence="2">4.4.1.37</ecNumber>
    </submittedName>
</protein>
<keyword evidence="3" id="KW-1185">Reference proteome</keyword>
<dbReference type="InterPro" id="IPR014729">
    <property type="entry name" value="Rossmann-like_a/b/a_fold"/>
</dbReference>
<dbReference type="PANTHER" id="PTHR43169:SF2">
    <property type="entry name" value="NAD_GMP SYNTHASE DOMAIN-CONTAINING PROTEIN"/>
    <property type="match status" value="1"/>
</dbReference>
<dbReference type="EC" id="4.4.1.37" evidence="2"/>
<dbReference type="PIRSF" id="PIRSF006661">
    <property type="entry name" value="PP-lp_UCP006661"/>
    <property type="match status" value="1"/>
</dbReference>